<evidence type="ECO:0000256" key="4">
    <source>
        <dbReference type="ARBA" id="ARBA00022722"/>
    </source>
</evidence>
<dbReference type="HAMAP" id="MF_01469">
    <property type="entry name" value="RNase_M5"/>
    <property type="match status" value="1"/>
</dbReference>
<dbReference type="SMART" id="SM00493">
    <property type="entry name" value="TOPRIM"/>
    <property type="match status" value="1"/>
</dbReference>
<dbReference type="GO" id="GO:0046872">
    <property type="term" value="F:metal ion binding"/>
    <property type="evidence" value="ECO:0007669"/>
    <property type="project" value="UniProtKB-KW"/>
</dbReference>
<gene>
    <name evidence="12" type="primary">rnmV_15</name>
    <name evidence="12" type="ORF">SDC9_179995</name>
</gene>
<dbReference type="FunFam" id="3.40.1360.10:FF:000006">
    <property type="entry name" value="Ribonuclease M5"/>
    <property type="match status" value="1"/>
</dbReference>
<reference evidence="12" key="1">
    <citation type="submission" date="2019-08" db="EMBL/GenBank/DDBJ databases">
        <authorList>
            <person name="Kucharzyk K."/>
            <person name="Murdoch R.W."/>
            <person name="Higgins S."/>
            <person name="Loffler F."/>
        </authorList>
    </citation>
    <scope>NUCLEOTIDE SEQUENCE</scope>
</reference>
<keyword evidence="1" id="KW-0963">Cytoplasm</keyword>
<dbReference type="InterPro" id="IPR025156">
    <property type="entry name" value="RNase_M5_C"/>
</dbReference>
<dbReference type="PANTHER" id="PTHR39156">
    <property type="entry name" value="RIBONUCLEASE M5"/>
    <property type="match status" value="1"/>
</dbReference>
<protein>
    <submittedName>
        <fullName evidence="12">Ribonuclease M5</fullName>
        <ecNumber evidence="12">3.1.26.8</ecNumber>
    </submittedName>
</protein>
<name>A0A645H209_9ZZZZ</name>
<keyword evidence="6" id="KW-0699">rRNA-binding</keyword>
<keyword evidence="7" id="KW-0255">Endonuclease</keyword>
<evidence type="ECO:0000313" key="12">
    <source>
        <dbReference type="EMBL" id="MPN32516.1"/>
    </source>
</evidence>
<dbReference type="Pfam" id="PF01751">
    <property type="entry name" value="Toprim"/>
    <property type="match status" value="1"/>
</dbReference>
<keyword evidence="5" id="KW-0479">Metal-binding</keyword>
<dbReference type="PANTHER" id="PTHR39156:SF1">
    <property type="entry name" value="RIBONUCLEASE M5"/>
    <property type="match status" value="1"/>
</dbReference>
<feature type="domain" description="Toprim" evidence="11">
    <location>
        <begin position="3"/>
        <end position="86"/>
    </location>
</feature>
<accession>A0A645H209</accession>
<evidence type="ECO:0000256" key="2">
    <source>
        <dbReference type="ARBA" id="ARBA00022517"/>
    </source>
</evidence>
<dbReference type="EC" id="3.1.26.8" evidence="12"/>
<keyword evidence="9" id="KW-0460">Magnesium</keyword>
<dbReference type="EMBL" id="VSSQ01084578">
    <property type="protein sequence ID" value="MPN32516.1"/>
    <property type="molecule type" value="Genomic_DNA"/>
</dbReference>
<evidence type="ECO:0000256" key="6">
    <source>
        <dbReference type="ARBA" id="ARBA00022730"/>
    </source>
</evidence>
<keyword evidence="8 12" id="KW-0378">Hydrolase</keyword>
<keyword evidence="10" id="KW-0694">RNA-binding</keyword>
<evidence type="ECO:0000256" key="1">
    <source>
        <dbReference type="ARBA" id="ARBA00022490"/>
    </source>
</evidence>
<evidence type="ECO:0000256" key="10">
    <source>
        <dbReference type="ARBA" id="ARBA00022884"/>
    </source>
</evidence>
<dbReference type="InterPro" id="IPR034141">
    <property type="entry name" value="TOPRIM_RNase_M5-like"/>
</dbReference>
<evidence type="ECO:0000256" key="9">
    <source>
        <dbReference type="ARBA" id="ARBA00022842"/>
    </source>
</evidence>
<evidence type="ECO:0000256" key="7">
    <source>
        <dbReference type="ARBA" id="ARBA00022759"/>
    </source>
</evidence>
<dbReference type="PROSITE" id="PS50880">
    <property type="entry name" value="TOPRIM"/>
    <property type="match status" value="1"/>
</dbReference>
<dbReference type="GO" id="GO:0043822">
    <property type="term" value="F:ribonuclease M5 activity"/>
    <property type="evidence" value="ECO:0007669"/>
    <property type="project" value="UniProtKB-EC"/>
</dbReference>
<keyword evidence="2" id="KW-0690">Ribosome biogenesis</keyword>
<sequence length="180" mass="19966">MIKEVIVVEGKQDVQAVRRAVDADCIITGGFSLSSHTIDQIKHAYNKRGIIILTDPDSAGERIRKYLTERFPEAKHAFVPREAASANNDIGIEQASPDAIRAALTKVRYLEWKPSQEFSWADIVDAALTGIPDATRRRAVLGAELGIGYANAKGFLQRLNNYGVTRQEFESALKKLEEPK</sequence>
<organism evidence="12">
    <name type="scientific">bioreactor metagenome</name>
    <dbReference type="NCBI Taxonomy" id="1076179"/>
    <lineage>
        <taxon>unclassified sequences</taxon>
        <taxon>metagenomes</taxon>
        <taxon>ecological metagenomes</taxon>
    </lineage>
</organism>
<evidence type="ECO:0000256" key="5">
    <source>
        <dbReference type="ARBA" id="ARBA00022723"/>
    </source>
</evidence>
<keyword evidence="3" id="KW-0698">rRNA processing</keyword>
<dbReference type="Gene3D" id="3.40.1360.10">
    <property type="match status" value="1"/>
</dbReference>
<dbReference type="Pfam" id="PF13331">
    <property type="entry name" value="DUF4093"/>
    <property type="match status" value="1"/>
</dbReference>
<dbReference type="AlphaFoldDB" id="A0A645H209"/>
<dbReference type="InterPro" id="IPR004466">
    <property type="entry name" value="RNase_M5"/>
</dbReference>
<dbReference type="GO" id="GO:0006364">
    <property type="term" value="P:rRNA processing"/>
    <property type="evidence" value="ECO:0007669"/>
    <property type="project" value="UniProtKB-KW"/>
</dbReference>
<evidence type="ECO:0000256" key="3">
    <source>
        <dbReference type="ARBA" id="ARBA00022552"/>
    </source>
</evidence>
<dbReference type="CDD" id="cd01027">
    <property type="entry name" value="TOPRIM_RNase_M5_like"/>
    <property type="match status" value="1"/>
</dbReference>
<dbReference type="SUPFAM" id="SSF110455">
    <property type="entry name" value="Toprim domain"/>
    <property type="match status" value="1"/>
</dbReference>
<evidence type="ECO:0000259" key="11">
    <source>
        <dbReference type="PROSITE" id="PS50880"/>
    </source>
</evidence>
<evidence type="ECO:0000256" key="8">
    <source>
        <dbReference type="ARBA" id="ARBA00022801"/>
    </source>
</evidence>
<dbReference type="NCBIfam" id="TIGR00334">
    <property type="entry name" value="5S_RNA_mat_M5"/>
    <property type="match status" value="1"/>
</dbReference>
<dbReference type="GO" id="GO:0019843">
    <property type="term" value="F:rRNA binding"/>
    <property type="evidence" value="ECO:0007669"/>
    <property type="project" value="UniProtKB-KW"/>
</dbReference>
<comment type="caution">
    <text evidence="12">The sequence shown here is derived from an EMBL/GenBank/DDBJ whole genome shotgun (WGS) entry which is preliminary data.</text>
</comment>
<proteinExistence type="inferred from homology"/>
<keyword evidence="4" id="KW-0540">Nuclease</keyword>
<dbReference type="InterPro" id="IPR006171">
    <property type="entry name" value="TOPRIM_dom"/>
</dbReference>